<protein>
    <recommendedName>
        <fullName evidence="3">Tetratricopeptide repeat protein</fullName>
    </recommendedName>
</protein>
<organism evidence="1 2">
    <name type="scientific">Actinomadura napierensis</name>
    <dbReference type="NCBI Taxonomy" id="267854"/>
    <lineage>
        <taxon>Bacteria</taxon>
        <taxon>Bacillati</taxon>
        <taxon>Actinomycetota</taxon>
        <taxon>Actinomycetes</taxon>
        <taxon>Streptosporangiales</taxon>
        <taxon>Thermomonosporaceae</taxon>
        <taxon>Actinomadura</taxon>
    </lineage>
</organism>
<dbReference type="Proteomes" id="UP001501020">
    <property type="component" value="Unassembled WGS sequence"/>
</dbReference>
<dbReference type="SUPFAM" id="SSF48452">
    <property type="entry name" value="TPR-like"/>
    <property type="match status" value="1"/>
</dbReference>
<evidence type="ECO:0000313" key="2">
    <source>
        <dbReference type="Proteomes" id="UP001501020"/>
    </source>
</evidence>
<name>A0ABN2YBZ3_9ACTN</name>
<sequence length="140" mass="14812">MLSEDGEVARLHHLATSGEGSATPEIAHAALGLGRALERAGRYWPALLLIEDAVTLFQELDSAGSGLFQYGLAAALAARSRCLRAAGRPQEALASSAEALAIQERLAVGDPADNPELLRDTRRLINESLAQPRDEGKAQS</sequence>
<gene>
    <name evidence="1" type="ORF">GCM10009727_13320</name>
</gene>
<dbReference type="EMBL" id="BAAAMR010000007">
    <property type="protein sequence ID" value="GAA2125179.1"/>
    <property type="molecule type" value="Genomic_DNA"/>
</dbReference>
<evidence type="ECO:0000313" key="1">
    <source>
        <dbReference type="EMBL" id="GAA2125179.1"/>
    </source>
</evidence>
<dbReference type="Gene3D" id="1.25.40.10">
    <property type="entry name" value="Tetratricopeptide repeat domain"/>
    <property type="match status" value="1"/>
</dbReference>
<proteinExistence type="predicted"/>
<dbReference type="RefSeq" id="WP_344262579.1">
    <property type="nucleotide sequence ID" value="NZ_BAAAMR010000007.1"/>
</dbReference>
<dbReference type="InterPro" id="IPR011990">
    <property type="entry name" value="TPR-like_helical_dom_sf"/>
</dbReference>
<keyword evidence="2" id="KW-1185">Reference proteome</keyword>
<accession>A0ABN2YBZ3</accession>
<comment type="caution">
    <text evidence="1">The sequence shown here is derived from an EMBL/GenBank/DDBJ whole genome shotgun (WGS) entry which is preliminary data.</text>
</comment>
<evidence type="ECO:0008006" key="3">
    <source>
        <dbReference type="Google" id="ProtNLM"/>
    </source>
</evidence>
<reference evidence="1 2" key="1">
    <citation type="journal article" date="2019" name="Int. J. Syst. Evol. Microbiol.">
        <title>The Global Catalogue of Microorganisms (GCM) 10K type strain sequencing project: providing services to taxonomists for standard genome sequencing and annotation.</title>
        <authorList>
            <consortium name="The Broad Institute Genomics Platform"/>
            <consortium name="The Broad Institute Genome Sequencing Center for Infectious Disease"/>
            <person name="Wu L."/>
            <person name="Ma J."/>
        </authorList>
    </citation>
    <scope>NUCLEOTIDE SEQUENCE [LARGE SCALE GENOMIC DNA]</scope>
    <source>
        <strain evidence="1 2">JCM 13850</strain>
    </source>
</reference>